<dbReference type="SUPFAM" id="SSF51905">
    <property type="entry name" value="FAD/NAD(P)-binding domain"/>
    <property type="match status" value="1"/>
</dbReference>
<dbReference type="PRINTS" id="PR00757">
    <property type="entry name" value="AMINEOXDASEF"/>
</dbReference>
<dbReference type="PANTHER" id="PTHR43563">
    <property type="entry name" value="AMINE OXIDASE"/>
    <property type="match status" value="1"/>
</dbReference>
<dbReference type="EMBL" id="JAEEAQ010000071">
    <property type="protein sequence ID" value="MBI0313435.1"/>
    <property type="molecule type" value="Genomic_DNA"/>
</dbReference>
<dbReference type="PANTHER" id="PTHR43563:SF1">
    <property type="entry name" value="AMINE OXIDASE [FLAVIN-CONTAINING] B"/>
    <property type="match status" value="1"/>
</dbReference>
<keyword evidence="6" id="KW-1185">Reference proteome</keyword>
<evidence type="ECO:0000313" key="6">
    <source>
        <dbReference type="Proteomes" id="UP000638849"/>
    </source>
</evidence>
<organism evidence="5 6">
    <name type="scientific">Streptomyces javensis</name>
    <dbReference type="NCBI Taxonomy" id="114698"/>
    <lineage>
        <taxon>Bacteria</taxon>
        <taxon>Bacillati</taxon>
        <taxon>Actinomycetota</taxon>
        <taxon>Actinomycetes</taxon>
        <taxon>Kitasatosporales</taxon>
        <taxon>Streptomycetaceae</taxon>
        <taxon>Streptomyces</taxon>
        <taxon>Streptomyces violaceusniger group</taxon>
    </lineage>
</organism>
<comment type="similarity">
    <text evidence="2">Belongs to the flavin monoamine oxidase family.</text>
</comment>
<evidence type="ECO:0000313" key="5">
    <source>
        <dbReference type="EMBL" id="MBI0313435.1"/>
    </source>
</evidence>
<dbReference type="Gene3D" id="3.90.660.10">
    <property type="match status" value="1"/>
</dbReference>
<comment type="caution">
    <text evidence="5">The sequence shown here is derived from an EMBL/GenBank/DDBJ whole genome shotgun (WGS) entry which is preliminary data.</text>
</comment>
<dbReference type="Proteomes" id="UP000638849">
    <property type="component" value="Unassembled WGS sequence"/>
</dbReference>
<evidence type="ECO:0000256" key="3">
    <source>
        <dbReference type="ARBA" id="ARBA00023002"/>
    </source>
</evidence>
<gene>
    <name evidence="5" type="ORF">JBF12_10600</name>
</gene>
<protein>
    <submittedName>
        <fullName evidence="5">FAD-dependent oxidoreductase</fullName>
    </submittedName>
</protein>
<dbReference type="Gene3D" id="1.10.405.10">
    <property type="entry name" value="Guanine Nucleotide Dissociation Inhibitor, domain 1"/>
    <property type="match status" value="1"/>
</dbReference>
<name>A0ABS0R8L9_9ACTN</name>
<keyword evidence="3" id="KW-0560">Oxidoreductase</keyword>
<dbReference type="Pfam" id="PF01593">
    <property type="entry name" value="Amino_oxidase"/>
    <property type="match status" value="1"/>
</dbReference>
<dbReference type="Gene3D" id="3.50.50.60">
    <property type="entry name" value="FAD/NAD(P)-binding domain"/>
    <property type="match status" value="1"/>
</dbReference>
<reference evidence="5 6" key="1">
    <citation type="submission" date="2020-12" db="EMBL/GenBank/DDBJ databases">
        <authorList>
            <person name="Kusuma A.B."/>
            <person name="Nouioui I."/>
            <person name="Goodfellow M."/>
        </authorList>
    </citation>
    <scope>NUCLEOTIDE SEQUENCE [LARGE SCALE GENOMIC DNA]</scope>
    <source>
        <strain evidence="5 6">DSM 41764</strain>
    </source>
</reference>
<dbReference type="InterPro" id="IPR001613">
    <property type="entry name" value="Flavin_amine_oxidase"/>
</dbReference>
<dbReference type="InterPro" id="IPR002937">
    <property type="entry name" value="Amino_oxidase"/>
</dbReference>
<dbReference type="InterPro" id="IPR036188">
    <property type="entry name" value="FAD/NAD-bd_sf"/>
</dbReference>
<dbReference type="InterPro" id="IPR050703">
    <property type="entry name" value="Flavin_MAO"/>
</dbReference>
<feature type="domain" description="Amine oxidase" evidence="4">
    <location>
        <begin position="36"/>
        <end position="446"/>
    </location>
</feature>
<accession>A0ABS0R8L9</accession>
<evidence type="ECO:0000259" key="4">
    <source>
        <dbReference type="Pfam" id="PF01593"/>
    </source>
</evidence>
<comment type="cofactor">
    <cofactor evidence="1">
        <name>FAD</name>
        <dbReference type="ChEBI" id="CHEBI:57692"/>
    </cofactor>
</comment>
<evidence type="ECO:0000256" key="2">
    <source>
        <dbReference type="ARBA" id="ARBA00005995"/>
    </source>
</evidence>
<sequence>MNVTFTLWTFLGVGALRRRTHLPGQADVVVIGAGAAGLTTARELGRKGAKVVVLEARDRIGGRTWTDHRLGRDLEMGGTWVHWVQPHVWAEITRYGLEITRGPRSEETYWLAGDQVRRGTLDDFMRLIDPGMTRLLEDTMKWIPRPNAPLTVPRLADVDQFNLQEMLDDLELSIEERNANEAAWVGHFNAPLDQCAYTSALRWTAATAGSWHLMHEASAIFRLTGGTRSLMEAIAADAEADIRLSAPVRSLTHDAGGAEITYGDGHTVAARRVVITVPQNVLHQLDITPALPDGKLRPSLEKTASRGAKAWIRVRGPIKPFFAYSSQAHPLAVVRTEFIGEDDAVLVAFGPDSTRIDVNDPRAIDAALKVWRDDLEVLEVGGHDWMADPYSQETWLIQQPHQLTRYHRAQQENTGVLHFAGSDYANIWAGFIDGAIESGTRVAREVHLDLHQDLQRPSGG</sequence>
<evidence type="ECO:0000256" key="1">
    <source>
        <dbReference type="ARBA" id="ARBA00001974"/>
    </source>
</evidence>
<proteinExistence type="inferred from homology"/>